<dbReference type="AlphaFoldDB" id="A0A9Q0L2C5"/>
<evidence type="ECO:0000256" key="1">
    <source>
        <dbReference type="SAM" id="SignalP"/>
    </source>
</evidence>
<reference evidence="2" key="1">
    <citation type="journal article" date="2023" name="Plant J.">
        <title>The genome of the king protea, Protea cynaroides.</title>
        <authorList>
            <person name="Chang J."/>
            <person name="Duong T.A."/>
            <person name="Schoeman C."/>
            <person name="Ma X."/>
            <person name="Roodt D."/>
            <person name="Barker N."/>
            <person name="Li Z."/>
            <person name="Van de Peer Y."/>
            <person name="Mizrachi E."/>
        </authorList>
    </citation>
    <scope>NUCLEOTIDE SEQUENCE</scope>
    <source>
        <tissue evidence="2">Young leaves</tissue>
    </source>
</reference>
<dbReference type="EMBL" id="JAMYWD010000001">
    <property type="protein sequence ID" value="KAJ4981092.1"/>
    <property type="molecule type" value="Genomic_DNA"/>
</dbReference>
<dbReference type="Proteomes" id="UP001141806">
    <property type="component" value="Unassembled WGS sequence"/>
</dbReference>
<keyword evidence="3" id="KW-1185">Reference proteome</keyword>
<feature type="signal peptide" evidence="1">
    <location>
        <begin position="1"/>
        <end position="31"/>
    </location>
</feature>
<comment type="caution">
    <text evidence="2">The sequence shown here is derived from an EMBL/GenBank/DDBJ whole genome shotgun (WGS) entry which is preliminary data.</text>
</comment>
<proteinExistence type="predicted"/>
<name>A0A9Q0L2C5_9MAGN</name>
<protein>
    <submittedName>
        <fullName evidence="2">Uncharacterized protein</fullName>
    </submittedName>
</protein>
<feature type="chain" id="PRO_5040517049" evidence="1">
    <location>
        <begin position="32"/>
        <end position="254"/>
    </location>
</feature>
<sequence length="254" mass="27736">MRRHPPPGAPHRLLLLVFLLLLTVVVLVSDAGKSKGRSADPIDPGPVEPLIRWAKLLISFDPGSMEAQFVLSFGSGQPTEEEETSLSWNGVLDLSQIMPFESSSIAFANRKNHLPCNFGSDVQVRSGNYGGALGAAALAKGIEGNKSLRVQIYLICSTLLILLHIDEDYTDNKCSGPIKGIQSVNVDSELGKWENGIWSRQVFDSGNFLLVFLYLEINCILCQLAWVAPMPLSWQLVTATCQGRMASAAKVIWP</sequence>
<gene>
    <name evidence="2" type="ORF">NE237_031929</name>
</gene>
<accession>A0A9Q0L2C5</accession>
<evidence type="ECO:0000313" key="2">
    <source>
        <dbReference type="EMBL" id="KAJ4981092.1"/>
    </source>
</evidence>
<keyword evidence="1" id="KW-0732">Signal</keyword>
<evidence type="ECO:0000313" key="3">
    <source>
        <dbReference type="Proteomes" id="UP001141806"/>
    </source>
</evidence>
<organism evidence="2 3">
    <name type="scientific">Protea cynaroides</name>
    <dbReference type="NCBI Taxonomy" id="273540"/>
    <lineage>
        <taxon>Eukaryota</taxon>
        <taxon>Viridiplantae</taxon>
        <taxon>Streptophyta</taxon>
        <taxon>Embryophyta</taxon>
        <taxon>Tracheophyta</taxon>
        <taxon>Spermatophyta</taxon>
        <taxon>Magnoliopsida</taxon>
        <taxon>Proteales</taxon>
        <taxon>Proteaceae</taxon>
        <taxon>Protea</taxon>
    </lineage>
</organism>